<accession>A0A0P0A8K7</accession>
<dbReference type="STRING" id="1397108.IMCC12053_178"/>
<dbReference type="PATRIC" id="fig|1397108.4.peg.191"/>
<sequence length="56" mass="6569">MLTWMRSFGDWKRIGVECTGSYCAGLLRYMQIARVDILEVTAPDKLYRKRRSKRAA</sequence>
<dbReference type="Proteomes" id="UP000064920">
    <property type="component" value="Chromosome"/>
</dbReference>
<dbReference type="KEGG" id="cmar:IMCC12053_178"/>
<organism evidence="1 2">
    <name type="scientific">Celeribacter marinus</name>
    <dbReference type="NCBI Taxonomy" id="1397108"/>
    <lineage>
        <taxon>Bacteria</taxon>
        <taxon>Pseudomonadati</taxon>
        <taxon>Pseudomonadota</taxon>
        <taxon>Alphaproteobacteria</taxon>
        <taxon>Rhodobacterales</taxon>
        <taxon>Roseobacteraceae</taxon>
        <taxon>Celeribacter</taxon>
    </lineage>
</organism>
<gene>
    <name evidence="1" type="ORF">IMCC12053_178</name>
</gene>
<evidence type="ECO:0000313" key="2">
    <source>
        <dbReference type="Proteomes" id="UP000064920"/>
    </source>
</evidence>
<evidence type="ECO:0000313" key="1">
    <source>
        <dbReference type="EMBL" id="ALI54128.1"/>
    </source>
</evidence>
<protein>
    <submittedName>
        <fullName evidence="1">Mobile element protein</fullName>
    </submittedName>
</protein>
<dbReference type="EMBL" id="CP012023">
    <property type="protein sequence ID" value="ALI54128.1"/>
    <property type="molecule type" value="Genomic_DNA"/>
</dbReference>
<keyword evidence="2" id="KW-1185">Reference proteome</keyword>
<reference evidence="1 2" key="1">
    <citation type="submission" date="2015-05" db="EMBL/GenBank/DDBJ databases">
        <authorList>
            <person name="Wang D.B."/>
            <person name="Wang M."/>
        </authorList>
    </citation>
    <scope>NUCLEOTIDE SEQUENCE [LARGE SCALE GENOMIC DNA]</scope>
    <source>
        <strain evidence="1 2">IMCC 12053</strain>
    </source>
</reference>
<dbReference type="AlphaFoldDB" id="A0A0P0A8K7"/>
<proteinExistence type="predicted"/>
<name>A0A0P0A8K7_9RHOB</name>